<gene>
    <name evidence="2" type="ORF">ACHAWO_004630</name>
</gene>
<feature type="compositionally biased region" description="Polar residues" evidence="1">
    <location>
        <begin position="111"/>
        <end position="122"/>
    </location>
</feature>
<sequence>MWTSDLFTMTSPLQMQKHHMCDLSADESLSPRSECSSRSESPLPMDPISPVSPRSIFKSYWLSPKGIDEEEELSRKLSSLQMPLVTADDDERSNLAIDEERKPSTKDDFNEVSSELCSSSDDTPILSKVPPAPERPRRRQILPTPPQSSVPPKPTCLRSCCRPWSSTSALIKKPRESCLRPSRYSFSGSPSVASLDDVHNIQEVSTAHNAHHKKEVSFYAQVSVFEFTVPQEQRSDGWSKYFV</sequence>
<keyword evidence="3" id="KW-1185">Reference proteome</keyword>
<protein>
    <submittedName>
        <fullName evidence="2">Uncharacterized protein</fullName>
    </submittedName>
</protein>
<dbReference type="Proteomes" id="UP001530400">
    <property type="component" value="Unassembled WGS sequence"/>
</dbReference>
<feature type="compositionally biased region" description="Basic and acidic residues" evidence="1">
    <location>
        <begin position="98"/>
        <end position="109"/>
    </location>
</feature>
<accession>A0ABD3ND81</accession>
<evidence type="ECO:0000313" key="3">
    <source>
        <dbReference type="Proteomes" id="UP001530400"/>
    </source>
</evidence>
<feature type="region of interest" description="Disordered" evidence="1">
    <location>
        <begin position="71"/>
        <end position="153"/>
    </location>
</feature>
<reference evidence="2 3" key="1">
    <citation type="submission" date="2024-10" db="EMBL/GenBank/DDBJ databases">
        <title>Updated reference genomes for cyclostephanoid diatoms.</title>
        <authorList>
            <person name="Roberts W.R."/>
            <person name="Alverson A.J."/>
        </authorList>
    </citation>
    <scope>NUCLEOTIDE SEQUENCE [LARGE SCALE GENOMIC DNA]</scope>
    <source>
        <strain evidence="2 3">AJA010-31</strain>
    </source>
</reference>
<evidence type="ECO:0000256" key="1">
    <source>
        <dbReference type="SAM" id="MobiDB-lite"/>
    </source>
</evidence>
<dbReference type="AlphaFoldDB" id="A0ABD3ND81"/>
<feature type="compositionally biased region" description="Pro residues" evidence="1">
    <location>
        <begin position="143"/>
        <end position="153"/>
    </location>
</feature>
<dbReference type="EMBL" id="JALLPJ020001213">
    <property type="protein sequence ID" value="KAL3773995.1"/>
    <property type="molecule type" value="Genomic_DNA"/>
</dbReference>
<organism evidence="2 3">
    <name type="scientific">Cyclotella atomus</name>
    <dbReference type="NCBI Taxonomy" id="382360"/>
    <lineage>
        <taxon>Eukaryota</taxon>
        <taxon>Sar</taxon>
        <taxon>Stramenopiles</taxon>
        <taxon>Ochrophyta</taxon>
        <taxon>Bacillariophyta</taxon>
        <taxon>Coscinodiscophyceae</taxon>
        <taxon>Thalassiosirophycidae</taxon>
        <taxon>Stephanodiscales</taxon>
        <taxon>Stephanodiscaceae</taxon>
        <taxon>Cyclotella</taxon>
    </lineage>
</organism>
<comment type="caution">
    <text evidence="2">The sequence shown here is derived from an EMBL/GenBank/DDBJ whole genome shotgun (WGS) entry which is preliminary data.</text>
</comment>
<evidence type="ECO:0000313" key="2">
    <source>
        <dbReference type="EMBL" id="KAL3773995.1"/>
    </source>
</evidence>
<name>A0ABD3ND81_9STRA</name>
<proteinExistence type="predicted"/>
<feature type="compositionally biased region" description="Low complexity" evidence="1">
    <location>
        <begin position="27"/>
        <end position="43"/>
    </location>
</feature>
<feature type="region of interest" description="Disordered" evidence="1">
    <location>
        <begin position="24"/>
        <end position="50"/>
    </location>
</feature>